<dbReference type="OrthoDB" id="9770553at2"/>
<evidence type="ECO:0000313" key="4">
    <source>
        <dbReference type="Proteomes" id="UP000256373"/>
    </source>
</evidence>
<dbReference type="Proteomes" id="UP000256373">
    <property type="component" value="Unassembled WGS sequence"/>
</dbReference>
<name>A0A3D8Y924_9BACT</name>
<dbReference type="InterPro" id="IPR013216">
    <property type="entry name" value="Methyltransf_11"/>
</dbReference>
<evidence type="ECO:0000313" key="3">
    <source>
        <dbReference type="EMBL" id="REA59760.1"/>
    </source>
</evidence>
<keyword evidence="4" id="KW-1185">Reference proteome</keyword>
<evidence type="ECO:0000256" key="1">
    <source>
        <dbReference type="ARBA" id="ARBA00022679"/>
    </source>
</evidence>
<protein>
    <submittedName>
        <fullName evidence="3">Class I SAM-dependent methyltransferase</fullName>
    </submittedName>
</protein>
<feature type="domain" description="Methyltransferase type 11" evidence="2">
    <location>
        <begin position="56"/>
        <end position="153"/>
    </location>
</feature>
<dbReference type="InterPro" id="IPR029063">
    <property type="entry name" value="SAM-dependent_MTases_sf"/>
</dbReference>
<dbReference type="GO" id="GO:0003838">
    <property type="term" value="F:sterol 24-C-methyltransferase activity"/>
    <property type="evidence" value="ECO:0007669"/>
    <property type="project" value="TreeGrafter"/>
</dbReference>
<dbReference type="RefSeq" id="WP_115832177.1">
    <property type="nucleotide sequence ID" value="NZ_QNUL01000014.1"/>
</dbReference>
<dbReference type="Pfam" id="PF08241">
    <property type="entry name" value="Methyltransf_11"/>
    <property type="match status" value="1"/>
</dbReference>
<accession>A0A3D8Y924</accession>
<dbReference type="PANTHER" id="PTHR44068:SF1">
    <property type="entry name" value="HYPOTHETICAL LOC100005854"/>
    <property type="match status" value="1"/>
</dbReference>
<dbReference type="GO" id="GO:0032259">
    <property type="term" value="P:methylation"/>
    <property type="evidence" value="ECO:0007669"/>
    <property type="project" value="UniProtKB-KW"/>
</dbReference>
<dbReference type="GO" id="GO:0016126">
    <property type="term" value="P:sterol biosynthetic process"/>
    <property type="evidence" value="ECO:0007669"/>
    <property type="project" value="TreeGrafter"/>
</dbReference>
<dbReference type="AlphaFoldDB" id="A0A3D8Y924"/>
<dbReference type="InterPro" id="IPR050447">
    <property type="entry name" value="Erg6_SMT_methyltransf"/>
</dbReference>
<dbReference type="CDD" id="cd02440">
    <property type="entry name" value="AdoMet_MTases"/>
    <property type="match status" value="1"/>
</dbReference>
<proteinExistence type="predicted"/>
<reference evidence="3 4" key="1">
    <citation type="submission" date="2018-07" db="EMBL/GenBank/DDBJ databases">
        <title>Dyadobacter roseus sp. nov., isolated from rose rhizosphere soil.</title>
        <authorList>
            <person name="Chen L."/>
        </authorList>
    </citation>
    <scope>NUCLEOTIDE SEQUENCE [LARGE SCALE GENOMIC DNA]</scope>
    <source>
        <strain evidence="3 4">RS19</strain>
    </source>
</reference>
<sequence>MQKEWTENDLKEIASQLGNPNGQGGVKTGEMMNLSNNGMIATTIALLDIQDGQRILEIGPGNGKHVSTIFNSCEQLTYTGLDISETMVNEATQFNSSRVMEGKVTFVLSNGRLIPFMANSFDRIFTVNTIYFWNDPAGYAAEIYRVMKPGALFNLALADKSFMEKLPFTRYGFRLYGKPDVVTLLKNAGFEIEDVIEQLDITIGNMGQPVERDIIILKCRKN</sequence>
<evidence type="ECO:0000259" key="2">
    <source>
        <dbReference type="Pfam" id="PF08241"/>
    </source>
</evidence>
<organism evidence="3 4">
    <name type="scientific">Dyadobacter luteus</name>
    <dbReference type="NCBI Taxonomy" id="2259619"/>
    <lineage>
        <taxon>Bacteria</taxon>
        <taxon>Pseudomonadati</taxon>
        <taxon>Bacteroidota</taxon>
        <taxon>Cytophagia</taxon>
        <taxon>Cytophagales</taxon>
        <taxon>Spirosomataceae</taxon>
        <taxon>Dyadobacter</taxon>
    </lineage>
</organism>
<comment type="caution">
    <text evidence="3">The sequence shown here is derived from an EMBL/GenBank/DDBJ whole genome shotgun (WGS) entry which is preliminary data.</text>
</comment>
<dbReference type="Gene3D" id="3.40.50.150">
    <property type="entry name" value="Vaccinia Virus protein VP39"/>
    <property type="match status" value="1"/>
</dbReference>
<dbReference type="SUPFAM" id="SSF53335">
    <property type="entry name" value="S-adenosyl-L-methionine-dependent methyltransferases"/>
    <property type="match status" value="1"/>
</dbReference>
<keyword evidence="3" id="KW-0489">Methyltransferase</keyword>
<keyword evidence="1 3" id="KW-0808">Transferase</keyword>
<dbReference type="PANTHER" id="PTHR44068">
    <property type="entry name" value="ZGC:194242"/>
    <property type="match status" value="1"/>
</dbReference>
<gene>
    <name evidence="3" type="ORF">DSL64_17335</name>
</gene>
<dbReference type="EMBL" id="QNUL01000014">
    <property type="protein sequence ID" value="REA59760.1"/>
    <property type="molecule type" value="Genomic_DNA"/>
</dbReference>